<comment type="similarity">
    <text evidence="2">Belongs to the major facilitator superfamily. Monocarboxylate porter (TC 2.A.1.13) family.</text>
</comment>
<feature type="transmembrane region" description="Helical" evidence="3">
    <location>
        <begin position="12"/>
        <end position="34"/>
    </location>
</feature>
<dbReference type="GO" id="GO:0016020">
    <property type="term" value="C:membrane"/>
    <property type="evidence" value="ECO:0007669"/>
    <property type="project" value="UniProtKB-SubCell"/>
</dbReference>
<proteinExistence type="inferred from homology"/>
<sequence length="434" mass="46326">MLQVTGSRHAILTLLAATSCTFTGCGLNFAFGVFQDAYETEGGPFLNASPAKIDLIGTLGVYLMTLGAPWATSWTSRYGPAVVTATGSILFGLGMALASFGTQLWHFHLTQGLLLGLGTCLSYIPAVTVTPGWYDKRRALAMGIVLSGTGIGGLVWAPITRTLISTLGFRNALRIEGGIGFILIAASATVLRWDPETLSLRNTATTNATNTTRFGIPMISWRVVKSRVVVAKSAAATLQSMAYYMPIYFISSYARRLRMTPQTGANLIAINNGLSALGKVVLGWAADRYGRLNVLWACTTMSALSVFCIWAPASTDAVSNELTKRVLFVTYVILYGITSGTYVSLLPPVLFDLVGPQYFSSVNGALYFLRGIGTLVGTPSTGALIQGGRRSSVASPEGFLHAIIMTGVLLAASAACVAWVRVEKSRRDGWKWKA</sequence>
<dbReference type="InterPro" id="IPR020846">
    <property type="entry name" value="MFS_dom"/>
</dbReference>
<organism evidence="5 6">
    <name type="scientific">Piloderma croceum (strain F 1598)</name>
    <dbReference type="NCBI Taxonomy" id="765440"/>
    <lineage>
        <taxon>Eukaryota</taxon>
        <taxon>Fungi</taxon>
        <taxon>Dikarya</taxon>
        <taxon>Basidiomycota</taxon>
        <taxon>Agaricomycotina</taxon>
        <taxon>Agaricomycetes</taxon>
        <taxon>Agaricomycetidae</taxon>
        <taxon>Atheliales</taxon>
        <taxon>Atheliaceae</taxon>
        <taxon>Piloderma</taxon>
    </lineage>
</organism>
<feature type="transmembrane region" description="Helical" evidence="3">
    <location>
        <begin position="263"/>
        <end position="282"/>
    </location>
</feature>
<keyword evidence="3" id="KW-1133">Transmembrane helix</keyword>
<protein>
    <recommendedName>
        <fullName evidence="4">Major facilitator superfamily (MFS) profile domain-containing protein</fullName>
    </recommendedName>
</protein>
<dbReference type="EMBL" id="KN832995">
    <property type="protein sequence ID" value="KIM82341.1"/>
    <property type="molecule type" value="Genomic_DNA"/>
</dbReference>
<dbReference type="InParanoid" id="A0A0C3FTY1"/>
<gene>
    <name evidence="5" type="ORF">PILCRDRAFT_476866</name>
</gene>
<feature type="transmembrane region" description="Helical" evidence="3">
    <location>
        <begin position="398"/>
        <end position="420"/>
    </location>
</feature>
<feature type="transmembrane region" description="Helical" evidence="3">
    <location>
        <begin position="112"/>
        <end position="134"/>
    </location>
</feature>
<evidence type="ECO:0000313" key="5">
    <source>
        <dbReference type="EMBL" id="KIM82341.1"/>
    </source>
</evidence>
<dbReference type="SUPFAM" id="SSF103473">
    <property type="entry name" value="MFS general substrate transporter"/>
    <property type="match status" value="1"/>
</dbReference>
<feature type="transmembrane region" description="Helical" evidence="3">
    <location>
        <begin position="78"/>
        <end position="100"/>
    </location>
</feature>
<feature type="transmembrane region" description="Helical" evidence="3">
    <location>
        <begin position="325"/>
        <end position="345"/>
    </location>
</feature>
<evidence type="ECO:0000256" key="3">
    <source>
        <dbReference type="SAM" id="Phobius"/>
    </source>
</evidence>
<dbReference type="Gene3D" id="1.20.1250.20">
    <property type="entry name" value="MFS general substrate transporter like domains"/>
    <property type="match status" value="2"/>
</dbReference>
<dbReference type="GO" id="GO:0022857">
    <property type="term" value="F:transmembrane transporter activity"/>
    <property type="evidence" value="ECO:0007669"/>
    <property type="project" value="InterPro"/>
</dbReference>
<keyword evidence="3" id="KW-0472">Membrane</keyword>
<dbReference type="Pfam" id="PF07690">
    <property type="entry name" value="MFS_1"/>
    <property type="match status" value="1"/>
</dbReference>
<feature type="transmembrane region" description="Helical" evidence="3">
    <location>
        <begin position="294"/>
        <end position="313"/>
    </location>
</feature>
<dbReference type="STRING" id="765440.A0A0C3FTY1"/>
<evidence type="ECO:0000313" key="6">
    <source>
        <dbReference type="Proteomes" id="UP000054166"/>
    </source>
</evidence>
<comment type="subcellular location">
    <subcellularLocation>
        <location evidence="1">Membrane</location>
        <topology evidence="1">Multi-pass membrane protein</topology>
    </subcellularLocation>
</comment>
<keyword evidence="6" id="KW-1185">Reference proteome</keyword>
<dbReference type="InterPro" id="IPR036259">
    <property type="entry name" value="MFS_trans_sf"/>
</dbReference>
<dbReference type="PROSITE" id="PS50850">
    <property type="entry name" value="MFS"/>
    <property type="match status" value="1"/>
</dbReference>
<dbReference type="InterPro" id="IPR050327">
    <property type="entry name" value="Proton-linked_MCT"/>
</dbReference>
<evidence type="ECO:0000259" key="4">
    <source>
        <dbReference type="PROSITE" id="PS50850"/>
    </source>
</evidence>
<dbReference type="InterPro" id="IPR011701">
    <property type="entry name" value="MFS"/>
</dbReference>
<feature type="domain" description="Major facilitator superfamily (MFS) profile" evidence="4">
    <location>
        <begin position="1"/>
        <end position="425"/>
    </location>
</feature>
<dbReference type="PANTHER" id="PTHR11360">
    <property type="entry name" value="MONOCARBOXYLATE TRANSPORTER"/>
    <property type="match status" value="1"/>
</dbReference>
<feature type="transmembrane region" description="Helical" evidence="3">
    <location>
        <begin position="171"/>
        <end position="191"/>
    </location>
</feature>
<reference evidence="5 6" key="1">
    <citation type="submission" date="2014-04" db="EMBL/GenBank/DDBJ databases">
        <authorList>
            <consortium name="DOE Joint Genome Institute"/>
            <person name="Kuo A."/>
            <person name="Tarkka M."/>
            <person name="Buscot F."/>
            <person name="Kohler A."/>
            <person name="Nagy L.G."/>
            <person name="Floudas D."/>
            <person name="Copeland A."/>
            <person name="Barry K.W."/>
            <person name="Cichocki N."/>
            <person name="Veneault-Fourrey C."/>
            <person name="LaButti K."/>
            <person name="Lindquist E.A."/>
            <person name="Lipzen A."/>
            <person name="Lundell T."/>
            <person name="Morin E."/>
            <person name="Murat C."/>
            <person name="Sun H."/>
            <person name="Tunlid A."/>
            <person name="Henrissat B."/>
            <person name="Grigoriev I.V."/>
            <person name="Hibbett D.S."/>
            <person name="Martin F."/>
            <person name="Nordberg H.P."/>
            <person name="Cantor M.N."/>
            <person name="Hua S.X."/>
        </authorList>
    </citation>
    <scope>NUCLEOTIDE SEQUENCE [LARGE SCALE GENOMIC DNA]</scope>
    <source>
        <strain evidence="5 6">F 1598</strain>
    </source>
</reference>
<dbReference type="Proteomes" id="UP000054166">
    <property type="component" value="Unassembled WGS sequence"/>
</dbReference>
<feature type="transmembrane region" description="Helical" evidence="3">
    <location>
        <begin position="229"/>
        <end position="251"/>
    </location>
</feature>
<dbReference type="HOGENOM" id="CLU_001265_1_2_1"/>
<dbReference type="PANTHER" id="PTHR11360:SF284">
    <property type="entry name" value="EG:103B4.3 PROTEIN-RELATED"/>
    <property type="match status" value="1"/>
</dbReference>
<evidence type="ECO:0000256" key="1">
    <source>
        <dbReference type="ARBA" id="ARBA00004141"/>
    </source>
</evidence>
<accession>A0A0C3FTY1</accession>
<name>A0A0C3FTY1_PILCF</name>
<feature type="transmembrane region" description="Helical" evidence="3">
    <location>
        <begin position="365"/>
        <end position="386"/>
    </location>
</feature>
<dbReference type="OrthoDB" id="2213137at2759"/>
<feature type="transmembrane region" description="Helical" evidence="3">
    <location>
        <begin position="140"/>
        <end position="159"/>
    </location>
</feature>
<keyword evidence="3" id="KW-0812">Transmembrane</keyword>
<dbReference type="AlphaFoldDB" id="A0A0C3FTY1"/>
<reference evidence="6" key="2">
    <citation type="submission" date="2015-01" db="EMBL/GenBank/DDBJ databases">
        <title>Evolutionary Origins and Diversification of the Mycorrhizal Mutualists.</title>
        <authorList>
            <consortium name="DOE Joint Genome Institute"/>
            <consortium name="Mycorrhizal Genomics Consortium"/>
            <person name="Kohler A."/>
            <person name="Kuo A."/>
            <person name="Nagy L.G."/>
            <person name="Floudas D."/>
            <person name="Copeland A."/>
            <person name="Barry K.W."/>
            <person name="Cichocki N."/>
            <person name="Veneault-Fourrey C."/>
            <person name="LaButti K."/>
            <person name="Lindquist E.A."/>
            <person name="Lipzen A."/>
            <person name="Lundell T."/>
            <person name="Morin E."/>
            <person name="Murat C."/>
            <person name="Riley R."/>
            <person name="Ohm R."/>
            <person name="Sun H."/>
            <person name="Tunlid A."/>
            <person name="Henrissat B."/>
            <person name="Grigoriev I.V."/>
            <person name="Hibbett D.S."/>
            <person name="Martin F."/>
        </authorList>
    </citation>
    <scope>NUCLEOTIDE SEQUENCE [LARGE SCALE GENOMIC DNA]</scope>
    <source>
        <strain evidence="6">F 1598</strain>
    </source>
</reference>
<evidence type="ECO:0000256" key="2">
    <source>
        <dbReference type="ARBA" id="ARBA00006727"/>
    </source>
</evidence>
<feature type="transmembrane region" description="Helical" evidence="3">
    <location>
        <begin position="55"/>
        <end position="72"/>
    </location>
</feature>